<keyword evidence="1" id="KW-0812">Transmembrane</keyword>
<evidence type="ECO:0000313" key="2">
    <source>
        <dbReference type="EMBL" id="MFD1911926.1"/>
    </source>
</evidence>
<feature type="transmembrane region" description="Helical" evidence="1">
    <location>
        <begin position="77"/>
        <end position="100"/>
    </location>
</feature>
<accession>A0ABW4S2U7</accession>
<keyword evidence="1" id="KW-0472">Membrane</keyword>
<protein>
    <submittedName>
        <fullName evidence="2">Component of SufBCD complex</fullName>
    </submittedName>
</protein>
<reference evidence="3" key="1">
    <citation type="journal article" date="2019" name="Int. J. Syst. Evol. Microbiol.">
        <title>The Global Catalogue of Microorganisms (GCM) 10K type strain sequencing project: providing services to taxonomists for standard genome sequencing and annotation.</title>
        <authorList>
            <consortium name="The Broad Institute Genomics Platform"/>
            <consortium name="The Broad Institute Genome Sequencing Center for Infectious Disease"/>
            <person name="Wu L."/>
            <person name="Ma J."/>
        </authorList>
    </citation>
    <scope>NUCLEOTIDE SEQUENCE [LARGE SCALE GENOMIC DNA]</scope>
    <source>
        <strain evidence="3">CGMCC 4.7242</strain>
    </source>
</reference>
<dbReference type="Proteomes" id="UP001597353">
    <property type="component" value="Unassembled WGS sequence"/>
</dbReference>
<evidence type="ECO:0000256" key="1">
    <source>
        <dbReference type="SAM" id="Phobius"/>
    </source>
</evidence>
<gene>
    <name evidence="2" type="ORF">ACFSGJ_06825</name>
</gene>
<dbReference type="RefSeq" id="WP_390260243.1">
    <property type="nucleotide sequence ID" value="NZ_JBHUGH010000005.1"/>
</dbReference>
<name>A0ABW4S2U7_9RHOB</name>
<feature type="transmembrane region" description="Helical" evidence="1">
    <location>
        <begin position="148"/>
        <end position="166"/>
    </location>
</feature>
<dbReference type="EMBL" id="JBHUGH010000005">
    <property type="protein sequence ID" value="MFD1911926.1"/>
    <property type="molecule type" value="Genomic_DNA"/>
</dbReference>
<sequence>MSLYQSLLEILDTRSFSTLWYWIALLGFWSAAGGRVLGLPYDIAFAARQGSETAAADLETMTPILARRQMALTQGTGGLIAVALAALVLALLLVLGFFYGLELAQAAVFFALPLCLLMLMRLALARRILRDAPAGEDLARLMLRHRGWVQFLAMTSVFLAVLWGMWHSLTTGVLGN</sequence>
<comment type="caution">
    <text evidence="2">The sequence shown here is derived from an EMBL/GenBank/DDBJ whole genome shotgun (WGS) entry which is preliminary data.</text>
</comment>
<feature type="transmembrane region" description="Helical" evidence="1">
    <location>
        <begin position="20"/>
        <end position="38"/>
    </location>
</feature>
<keyword evidence="3" id="KW-1185">Reference proteome</keyword>
<keyword evidence="1" id="KW-1133">Transmembrane helix</keyword>
<evidence type="ECO:0000313" key="3">
    <source>
        <dbReference type="Proteomes" id="UP001597353"/>
    </source>
</evidence>
<organism evidence="2 3">
    <name type="scientific">Halodurantibacterium flavum</name>
    <dbReference type="NCBI Taxonomy" id="1382802"/>
    <lineage>
        <taxon>Bacteria</taxon>
        <taxon>Pseudomonadati</taxon>
        <taxon>Pseudomonadota</taxon>
        <taxon>Alphaproteobacteria</taxon>
        <taxon>Rhodobacterales</taxon>
        <taxon>Paracoccaceae</taxon>
        <taxon>Halodurantibacterium</taxon>
    </lineage>
</organism>
<feature type="transmembrane region" description="Helical" evidence="1">
    <location>
        <begin position="106"/>
        <end position="124"/>
    </location>
</feature>
<proteinExistence type="predicted"/>